<dbReference type="PANTHER" id="PTHR46796:SF6">
    <property type="entry name" value="ARAC SUBFAMILY"/>
    <property type="match status" value="1"/>
</dbReference>
<sequence length="300" mass="34181">MDKDSPQGMKRQRVYNVLRENTAKLHGDIWLDNGMGAAVWSNSHGSASYDKPGHHTLSFYVAGGQNTKRCSGAGDLYGGEDKLCLMPKDHRSDWAFSDPFRFFHFYFEQAHLQRFAEQVFDKEGRHIELKECTFVDDPFVSQLVRQTMLKLDWSQSTDRLMLSHAQQMLLLHMVRHYCHQPLKLTVASGGLSPQNQRRVIEYVEESLSVSFSLSDLATLTQLSEFHFARMFKTSFGCTPHQYVLFRRVELAKILLTQNSLSLVDVASACGFSSQQHLSQQFKLRVGAAPAAFRREQASGH</sequence>
<keyword evidence="6" id="KW-1185">Reference proteome</keyword>
<organism evidence="5 6">
    <name type="scientific">Enterovibrio norvegicus FF-454</name>
    <dbReference type="NCBI Taxonomy" id="1185651"/>
    <lineage>
        <taxon>Bacteria</taxon>
        <taxon>Pseudomonadati</taxon>
        <taxon>Pseudomonadota</taxon>
        <taxon>Gammaproteobacteria</taxon>
        <taxon>Vibrionales</taxon>
        <taxon>Vibrionaceae</taxon>
        <taxon>Enterovibrio</taxon>
    </lineage>
</organism>
<dbReference type="SMART" id="SM00342">
    <property type="entry name" value="HTH_ARAC"/>
    <property type="match status" value="1"/>
</dbReference>
<comment type="caution">
    <text evidence="5">The sequence shown here is derived from an EMBL/GenBank/DDBJ whole genome shotgun (WGS) entry which is preliminary data.</text>
</comment>
<dbReference type="PROSITE" id="PS00041">
    <property type="entry name" value="HTH_ARAC_FAMILY_1"/>
    <property type="match status" value="1"/>
</dbReference>
<dbReference type="InterPro" id="IPR009057">
    <property type="entry name" value="Homeodomain-like_sf"/>
</dbReference>
<dbReference type="SUPFAM" id="SSF46689">
    <property type="entry name" value="Homeodomain-like"/>
    <property type="match status" value="2"/>
</dbReference>
<evidence type="ECO:0000313" key="6">
    <source>
        <dbReference type="Proteomes" id="UP000095039"/>
    </source>
</evidence>
<dbReference type="Pfam" id="PF12833">
    <property type="entry name" value="HTH_18"/>
    <property type="match status" value="1"/>
</dbReference>
<dbReference type="AlphaFoldDB" id="A0A1E5BZB4"/>
<keyword evidence="2" id="KW-0238">DNA-binding</keyword>
<evidence type="ECO:0000256" key="3">
    <source>
        <dbReference type="ARBA" id="ARBA00023163"/>
    </source>
</evidence>
<dbReference type="InterPro" id="IPR018062">
    <property type="entry name" value="HTH_AraC-typ_CS"/>
</dbReference>
<proteinExistence type="predicted"/>
<evidence type="ECO:0000313" key="5">
    <source>
        <dbReference type="EMBL" id="OEE58571.1"/>
    </source>
</evidence>
<dbReference type="GO" id="GO:0003700">
    <property type="term" value="F:DNA-binding transcription factor activity"/>
    <property type="evidence" value="ECO:0007669"/>
    <property type="project" value="InterPro"/>
</dbReference>
<name>A0A1E5BZB4_9GAMM</name>
<dbReference type="InterPro" id="IPR050204">
    <property type="entry name" value="AraC_XylS_family_regulators"/>
</dbReference>
<keyword evidence="3" id="KW-0804">Transcription</keyword>
<evidence type="ECO:0000256" key="2">
    <source>
        <dbReference type="ARBA" id="ARBA00023125"/>
    </source>
</evidence>
<dbReference type="PROSITE" id="PS01124">
    <property type="entry name" value="HTH_ARAC_FAMILY_2"/>
    <property type="match status" value="1"/>
</dbReference>
<dbReference type="PANTHER" id="PTHR46796">
    <property type="entry name" value="HTH-TYPE TRANSCRIPTIONAL ACTIVATOR RHAS-RELATED"/>
    <property type="match status" value="1"/>
</dbReference>
<accession>A0A1E5BZB4</accession>
<dbReference type="EMBL" id="AJWN02000092">
    <property type="protein sequence ID" value="OEE58571.1"/>
    <property type="molecule type" value="Genomic_DNA"/>
</dbReference>
<dbReference type="RefSeq" id="WP_029486398.1">
    <property type="nucleotide sequence ID" value="NZ_AJWN02000092.1"/>
</dbReference>
<reference evidence="5 6" key="1">
    <citation type="journal article" date="2012" name="Science">
        <title>Ecological populations of bacteria act as socially cohesive units of antibiotic production and resistance.</title>
        <authorList>
            <person name="Cordero O.X."/>
            <person name="Wildschutte H."/>
            <person name="Kirkup B."/>
            <person name="Proehl S."/>
            <person name="Ngo L."/>
            <person name="Hussain F."/>
            <person name="Le Roux F."/>
            <person name="Mincer T."/>
            <person name="Polz M.F."/>
        </authorList>
    </citation>
    <scope>NUCLEOTIDE SEQUENCE [LARGE SCALE GENOMIC DNA]</scope>
    <source>
        <strain evidence="5 6">FF-454</strain>
    </source>
</reference>
<dbReference type="Proteomes" id="UP000095039">
    <property type="component" value="Unassembled WGS sequence"/>
</dbReference>
<evidence type="ECO:0000259" key="4">
    <source>
        <dbReference type="PROSITE" id="PS01124"/>
    </source>
</evidence>
<gene>
    <name evidence="5" type="ORF">A1OK_15045</name>
</gene>
<feature type="domain" description="HTH araC/xylS-type" evidence="4">
    <location>
        <begin position="197"/>
        <end position="295"/>
    </location>
</feature>
<dbReference type="GO" id="GO:0043565">
    <property type="term" value="F:sequence-specific DNA binding"/>
    <property type="evidence" value="ECO:0007669"/>
    <property type="project" value="InterPro"/>
</dbReference>
<dbReference type="Gene3D" id="1.10.10.60">
    <property type="entry name" value="Homeodomain-like"/>
    <property type="match status" value="1"/>
</dbReference>
<evidence type="ECO:0000256" key="1">
    <source>
        <dbReference type="ARBA" id="ARBA00023015"/>
    </source>
</evidence>
<dbReference type="InterPro" id="IPR018060">
    <property type="entry name" value="HTH_AraC"/>
</dbReference>
<keyword evidence="1" id="KW-0805">Transcription regulation</keyword>
<protein>
    <submittedName>
        <fullName evidence="5">AraC family transcriptional regulator</fullName>
    </submittedName>
</protein>